<sequence length="370" mass="39311">MLSRRLIRLQATSSRLAPGTRFYNPLNQSRQSGRAVNDPRNASPVDAANPEGRKQAAHGEFTGNTEGVGFADQVGSQSTSGSNVQGVGVGGPESAEGITGQESITPPSFVDAVKDKLGFKTTAGEDKQNRGGGRGVTGAGRLTFDNAKRTIHTSVVARMPAKTRGQASEESMQPKDKIYAEQNPHLKHKSKAGSPDTGKGNADKDLKLPSHESSNTRKRAFHTSARSLQEKDSTPHTADSYLKDVDDTAPVNPKVHQVDSSSDTGAPVALANEQPATGNFSRAGPDSPEYETVCFAYSMLSWPGEVFTLCCDTARQTSKHDQPYDTKPTRGPEAEQKLRYGGQATLGGNTSKPDEGPSGKAAEGRKPEGY</sequence>
<keyword evidence="2" id="KW-1185">Reference proteome</keyword>
<evidence type="ECO:0000313" key="2">
    <source>
        <dbReference type="Proteomes" id="UP001055072"/>
    </source>
</evidence>
<reference evidence="1" key="1">
    <citation type="journal article" date="2021" name="Environ. Microbiol.">
        <title>Gene family expansions and transcriptome signatures uncover fungal adaptations to wood decay.</title>
        <authorList>
            <person name="Hage H."/>
            <person name="Miyauchi S."/>
            <person name="Viragh M."/>
            <person name="Drula E."/>
            <person name="Min B."/>
            <person name="Chaduli D."/>
            <person name="Navarro D."/>
            <person name="Favel A."/>
            <person name="Norest M."/>
            <person name="Lesage-Meessen L."/>
            <person name="Balint B."/>
            <person name="Merenyi Z."/>
            <person name="de Eugenio L."/>
            <person name="Morin E."/>
            <person name="Martinez A.T."/>
            <person name="Baldrian P."/>
            <person name="Stursova M."/>
            <person name="Martinez M.J."/>
            <person name="Novotny C."/>
            <person name="Magnuson J.K."/>
            <person name="Spatafora J.W."/>
            <person name="Maurice S."/>
            <person name="Pangilinan J."/>
            <person name="Andreopoulos W."/>
            <person name="LaButti K."/>
            <person name="Hundley H."/>
            <person name="Na H."/>
            <person name="Kuo A."/>
            <person name="Barry K."/>
            <person name="Lipzen A."/>
            <person name="Henrissat B."/>
            <person name="Riley R."/>
            <person name="Ahrendt S."/>
            <person name="Nagy L.G."/>
            <person name="Grigoriev I.V."/>
            <person name="Martin F."/>
            <person name="Rosso M.N."/>
        </authorList>
    </citation>
    <scope>NUCLEOTIDE SEQUENCE</scope>
    <source>
        <strain evidence="1">CBS 384.51</strain>
    </source>
</reference>
<proteinExistence type="predicted"/>
<dbReference type="EMBL" id="MU274911">
    <property type="protein sequence ID" value="KAI0089298.1"/>
    <property type="molecule type" value="Genomic_DNA"/>
</dbReference>
<accession>A0ACB8U4R1</accession>
<name>A0ACB8U4R1_9APHY</name>
<comment type="caution">
    <text evidence="1">The sequence shown here is derived from an EMBL/GenBank/DDBJ whole genome shotgun (WGS) entry which is preliminary data.</text>
</comment>
<protein>
    <submittedName>
        <fullName evidence="1">Uncharacterized protein</fullName>
    </submittedName>
</protein>
<gene>
    <name evidence="1" type="ORF">BDY19DRAFT_136472</name>
</gene>
<evidence type="ECO:0000313" key="1">
    <source>
        <dbReference type="EMBL" id="KAI0089298.1"/>
    </source>
</evidence>
<dbReference type="Proteomes" id="UP001055072">
    <property type="component" value="Unassembled WGS sequence"/>
</dbReference>
<organism evidence="1 2">
    <name type="scientific">Irpex rosettiformis</name>
    <dbReference type="NCBI Taxonomy" id="378272"/>
    <lineage>
        <taxon>Eukaryota</taxon>
        <taxon>Fungi</taxon>
        <taxon>Dikarya</taxon>
        <taxon>Basidiomycota</taxon>
        <taxon>Agaricomycotina</taxon>
        <taxon>Agaricomycetes</taxon>
        <taxon>Polyporales</taxon>
        <taxon>Irpicaceae</taxon>
        <taxon>Irpex</taxon>
    </lineage>
</organism>